<gene>
    <name evidence="5" type="ORF">CARN3_0926</name>
</gene>
<evidence type="ECO:0000313" key="5">
    <source>
        <dbReference type="EMBL" id="CBH99955.1"/>
    </source>
</evidence>
<organism evidence="5">
    <name type="scientific">mine drainage metagenome</name>
    <dbReference type="NCBI Taxonomy" id="410659"/>
    <lineage>
        <taxon>unclassified sequences</taxon>
        <taxon>metagenomes</taxon>
        <taxon>ecological metagenomes</taxon>
    </lineage>
</organism>
<dbReference type="InterPro" id="IPR001296">
    <property type="entry name" value="Glyco_trans_1"/>
</dbReference>
<dbReference type="CDD" id="cd03801">
    <property type="entry name" value="GT4_PimA-like"/>
    <property type="match status" value="1"/>
</dbReference>
<evidence type="ECO:0000256" key="1">
    <source>
        <dbReference type="ARBA" id="ARBA00022676"/>
    </source>
</evidence>
<dbReference type="GO" id="GO:0016757">
    <property type="term" value="F:glycosyltransferase activity"/>
    <property type="evidence" value="ECO:0007669"/>
    <property type="project" value="UniProtKB-KW"/>
</dbReference>
<reference evidence="5" key="1">
    <citation type="submission" date="2009-10" db="EMBL/GenBank/DDBJ databases">
        <title>Diversity of trophic interactions inside an arsenic-rich microbial ecosystem.</title>
        <authorList>
            <person name="Bertin P.N."/>
            <person name="Heinrich-Salmeron A."/>
            <person name="Pelletier E."/>
            <person name="Goulhen-Chollet F."/>
            <person name="Arsene-Ploetze F."/>
            <person name="Gallien S."/>
            <person name="Calteau A."/>
            <person name="Vallenet D."/>
            <person name="Casiot C."/>
            <person name="Chane-Woon-Ming B."/>
            <person name="Giloteaux L."/>
            <person name="Barakat M."/>
            <person name="Bonnefoy V."/>
            <person name="Bruneel O."/>
            <person name="Chandler M."/>
            <person name="Cleiss J."/>
            <person name="Duran R."/>
            <person name="Elbaz-Poulichet F."/>
            <person name="Fonknechten N."/>
            <person name="Lauga B."/>
            <person name="Mornico D."/>
            <person name="Ortet P."/>
            <person name="Schaeffer C."/>
            <person name="Siguier P."/>
            <person name="Alexander Thil Smith A."/>
            <person name="Van Dorsselaer A."/>
            <person name="Weissenbach J."/>
            <person name="Medigue C."/>
            <person name="Le Paslier D."/>
        </authorList>
    </citation>
    <scope>NUCLEOTIDE SEQUENCE</scope>
</reference>
<evidence type="ECO:0000256" key="3">
    <source>
        <dbReference type="SAM" id="Coils"/>
    </source>
</evidence>
<feature type="domain" description="Glycosyl transferase family 1" evidence="4">
    <location>
        <begin position="240"/>
        <end position="385"/>
    </location>
</feature>
<evidence type="ECO:0000259" key="4">
    <source>
        <dbReference type="Pfam" id="PF00534"/>
    </source>
</evidence>
<feature type="coiled-coil region" evidence="3">
    <location>
        <begin position="360"/>
        <end position="387"/>
    </location>
</feature>
<proteinExistence type="predicted"/>
<name>E6PYE6_9ZZZZ</name>
<dbReference type="AlphaFoldDB" id="E6PYE6"/>
<dbReference type="Pfam" id="PF00534">
    <property type="entry name" value="Glycos_transf_1"/>
    <property type="match status" value="1"/>
</dbReference>
<dbReference type="SUPFAM" id="SSF53756">
    <property type="entry name" value="UDP-Glycosyltransferase/glycogen phosphorylase"/>
    <property type="match status" value="1"/>
</dbReference>
<evidence type="ECO:0000256" key="2">
    <source>
        <dbReference type="ARBA" id="ARBA00022679"/>
    </source>
</evidence>
<accession>E6PYE6</accession>
<comment type="caution">
    <text evidence="5">The sequence shown here is derived from an EMBL/GenBank/DDBJ whole genome shotgun (WGS) entry which is preliminary data.</text>
</comment>
<dbReference type="EMBL" id="CABN01000075">
    <property type="protein sequence ID" value="CBH99955.1"/>
    <property type="molecule type" value="Genomic_DNA"/>
</dbReference>
<dbReference type="PANTHER" id="PTHR12526:SF640">
    <property type="entry name" value="COLANIC ACID BIOSYNTHESIS GLYCOSYLTRANSFERASE WCAL-RELATED"/>
    <property type="match status" value="1"/>
</dbReference>
<dbReference type="PANTHER" id="PTHR12526">
    <property type="entry name" value="GLYCOSYLTRANSFERASE"/>
    <property type="match status" value="1"/>
</dbReference>
<sequence length="414" mass="45941">MVLLSHPTGNANVAEVAAALHGAELLAGYYTCVHWRPEAAYARFAPASVRAMFERRARVRLPEKLVHSHPARELARNALLRAGRLDLVTGERRLFSIDAVYRDLDRHVARELGRFSGLRTVYAYEDGALDHFRAAKKLGLRRIYDLPIGYWRASRKIAEEEAERKPEWKGTLNALSDSAEKCARKDAELELADTVIAPSTFVKETLSMFPGVPKQIIVNPFGVPARIAAPRALTDRAAPLRVLYVGGLTQRKGIAYLFDAAEKLGKAITLTVIGRKAGSSAALDRCCERYRWLPSVSHEQILAEMRAHDVFVFPSLFEGLALVNGEAISQGLPVITTRNSGGSDILRDGEDSFLVPIRDADAIAARLMQLREDRELLKRMSDRALERAAELTWQSYRERTVDAVRATIMAAASA</sequence>
<protein>
    <recommendedName>
        <fullName evidence="4">Glycosyl transferase family 1 domain-containing protein</fullName>
    </recommendedName>
</protein>
<keyword evidence="2" id="KW-0808">Transferase</keyword>
<keyword evidence="1" id="KW-0328">Glycosyltransferase</keyword>
<keyword evidence="3" id="KW-0175">Coiled coil</keyword>
<dbReference type="Gene3D" id="3.40.50.2000">
    <property type="entry name" value="Glycogen Phosphorylase B"/>
    <property type="match status" value="2"/>
</dbReference>